<comment type="caution">
    <text evidence="8">The sequence shown here is derived from an EMBL/GenBank/DDBJ whole genome shotgun (WGS) entry which is preliminary data.</text>
</comment>
<dbReference type="Gene3D" id="3.30.200.20">
    <property type="entry name" value="Phosphorylase Kinase, domain 1"/>
    <property type="match status" value="1"/>
</dbReference>
<dbReference type="SMART" id="SM00220">
    <property type="entry name" value="S_TKc"/>
    <property type="match status" value="1"/>
</dbReference>
<evidence type="ECO:0000256" key="2">
    <source>
        <dbReference type="ARBA" id="ARBA00022741"/>
    </source>
</evidence>
<keyword evidence="3 8" id="KW-0418">Kinase</keyword>
<dbReference type="CDD" id="cd14014">
    <property type="entry name" value="STKc_PknB_like"/>
    <property type="match status" value="1"/>
</dbReference>
<feature type="domain" description="Protein kinase" evidence="7">
    <location>
        <begin position="15"/>
        <end position="266"/>
    </location>
</feature>
<dbReference type="Pfam" id="PF00069">
    <property type="entry name" value="Pkinase"/>
    <property type="match status" value="1"/>
</dbReference>
<feature type="compositionally biased region" description="Low complexity" evidence="6">
    <location>
        <begin position="340"/>
        <end position="353"/>
    </location>
</feature>
<evidence type="ECO:0000256" key="4">
    <source>
        <dbReference type="ARBA" id="ARBA00022840"/>
    </source>
</evidence>
<evidence type="ECO:0000256" key="3">
    <source>
        <dbReference type="ARBA" id="ARBA00022777"/>
    </source>
</evidence>
<evidence type="ECO:0000256" key="5">
    <source>
        <dbReference type="PROSITE-ProRule" id="PRU10141"/>
    </source>
</evidence>
<evidence type="ECO:0000259" key="7">
    <source>
        <dbReference type="PROSITE" id="PS50011"/>
    </source>
</evidence>
<evidence type="ECO:0000256" key="6">
    <source>
        <dbReference type="SAM" id="MobiDB-lite"/>
    </source>
</evidence>
<gene>
    <name evidence="8" type="ORF">KDL01_10375</name>
</gene>
<evidence type="ECO:0000256" key="1">
    <source>
        <dbReference type="ARBA" id="ARBA00022679"/>
    </source>
</evidence>
<dbReference type="PANTHER" id="PTHR43289:SF34">
    <property type="entry name" value="SERINE_THREONINE-PROTEIN KINASE YBDM-RELATED"/>
    <property type="match status" value="1"/>
</dbReference>
<keyword evidence="2 5" id="KW-0547">Nucleotide-binding</keyword>
<evidence type="ECO:0000313" key="9">
    <source>
        <dbReference type="Proteomes" id="UP000675781"/>
    </source>
</evidence>
<keyword evidence="9" id="KW-1185">Reference proteome</keyword>
<dbReference type="SUPFAM" id="SSF56112">
    <property type="entry name" value="Protein kinase-like (PK-like)"/>
    <property type="match status" value="1"/>
</dbReference>
<dbReference type="Gene3D" id="1.10.510.10">
    <property type="entry name" value="Transferase(Phosphotransferase) domain 1"/>
    <property type="match status" value="1"/>
</dbReference>
<feature type="compositionally biased region" description="Pro residues" evidence="6">
    <location>
        <begin position="354"/>
        <end position="370"/>
    </location>
</feature>
<dbReference type="InterPro" id="IPR011009">
    <property type="entry name" value="Kinase-like_dom_sf"/>
</dbReference>
<dbReference type="PROSITE" id="PS00107">
    <property type="entry name" value="PROTEIN_KINASE_ATP"/>
    <property type="match status" value="1"/>
</dbReference>
<accession>A0A941ELS4</accession>
<dbReference type="InterPro" id="IPR008271">
    <property type="entry name" value="Ser/Thr_kinase_AS"/>
</dbReference>
<keyword evidence="8" id="KW-0723">Serine/threonine-protein kinase</keyword>
<evidence type="ECO:0000313" key="8">
    <source>
        <dbReference type="EMBL" id="MBR7833671.1"/>
    </source>
</evidence>
<feature type="compositionally biased region" description="Low complexity" evidence="6">
    <location>
        <begin position="429"/>
        <end position="443"/>
    </location>
</feature>
<organism evidence="8 9">
    <name type="scientific">Actinospica durhamensis</name>
    <dbReference type="NCBI Taxonomy" id="1508375"/>
    <lineage>
        <taxon>Bacteria</taxon>
        <taxon>Bacillati</taxon>
        <taxon>Actinomycetota</taxon>
        <taxon>Actinomycetes</taxon>
        <taxon>Catenulisporales</taxon>
        <taxon>Actinospicaceae</taxon>
        <taxon>Actinospica</taxon>
    </lineage>
</organism>
<dbReference type="Proteomes" id="UP000675781">
    <property type="component" value="Unassembled WGS sequence"/>
</dbReference>
<dbReference type="AlphaFoldDB" id="A0A941ELS4"/>
<reference evidence="8" key="1">
    <citation type="submission" date="2021-04" db="EMBL/GenBank/DDBJ databases">
        <title>Genome based classification of Actinospica acidithermotolerans sp. nov., an actinobacterium isolated from an Indonesian hot spring.</title>
        <authorList>
            <person name="Kusuma A.B."/>
            <person name="Putra K.E."/>
            <person name="Nafisah S."/>
            <person name="Loh J."/>
            <person name="Nouioui I."/>
            <person name="Goodfellow M."/>
        </authorList>
    </citation>
    <scope>NUCLEOTIDE SEQUENCE</scope>
    <source>
        <strain evidence="8">CSCA 57</strain>
    </source>
</reference>
<dbReference type="InterPro" id="IPR000719">
    <property type="entry name" value="Prot_kinase_dom"/>
</dbReference>
<dbReference type="RefSeq" id="WP_212528190.1">
    <property type="nucleotide sequence ID" value="NZ_JAGSOG010000036.1"/>
</dbReference>
<dbReference type="InterPro" id="IPR017441">
    <property type="entry name" value="Protein_kinase_ATP_BS"/>
</dbReference>
<dbReference type="GO" id="GO:0005524">
    <property type="term" value="F:ATP binding"/>
    <property type="evidence" value="ECO:0007669"/>
    <property type="project" value="UniProtKB-UniRule"/>
</dbReference>
<dbReference type="EMBL" id="JAGSOG010000036">
    <property type="protein sequence ID" value="MBR7833671.1"/>
    <property type="molecule type" value="Genomic_DNA"/>
</dbReference>
<feature type="binding site" evidence="5">
    <location>
        <position position="43"/>
    </location>
    <ligand>
        <name>ATP</name>
        <dbReference type="ChEBI" id="CHEBI:30616"/>
    </ligand>
</feature>
<feature type="region of interest" description="Disordered" evidence="6">
    <location>
        <begin position="299"/>
        <end position="370"/>
    </location>
</feature>
<sequence length="597" mass="60898">MLGLGGDDPTRLGPYRLRAVIGDGGMGRVYLATSPAGRAVAVKVIGPGLADQPNYRERFAREARAAMAVSGLYTASVVDADTTGERPYLATEYVPAPSLADVVKTVGPLPASTVSALAGGLAEALAAIHRAGLVHRDVKPHNILLAPNGPVVIDFGIALADEAQTSLTAVGMAVGSPGYIAPEVLSGQEPTPATDMFGLACALVYAARGVGPFGKGDPLSIAHRTVSQEPDLDGLPEFIKGLVRPLLSRDPASRPSPAQLLEHLAIVGQDVVLHDAQWLPESVRELLVQRRAQVQVLLGGNGNGNGHSGQTDAGYGTGSPPTAAAQRTVPLAYPPPPSNQPVSQPMQQPVSQPMQPPMPVPLAPPRPPAPPHRLRNALLATGGAVVVAAAVATTVVLAQGKDHGPGGTTGTRSATADVVALSTGSAGQAATTPAASTSATPSATPTPTPTPTATATATATATGVLGYKPGTYKLNKLISTDTFGYSSVYLVDITVNGDGSVQADLRYTNNTGSDQQFTCYADTKDEAQLVIGGESSVYSTATACTDDPSYTKDVPPGGSITGYDKFPSAPAGSGSWTYSLSTIEYSGSVTGIDIPTQ</sequence>
<keyword evidence="4 5" id="KW-0067">ATP-binding</keyword>
<proteinExistence type="predicted"/>
<protein>
    <submittedName>
        <fullName evidence="8">Serine/threonine protein kinase</fullName>
    </submittedName>
</protein>
<dbReference type="GO" id="GO:0004674">
    <property type="term" value="F:protein serine/threonine kinase activity"/>
    <property type="evidence" value="ECO:0007669"/>
    <property type="project" value="UniProtKB-KW"/>
</dbReference>
<feature type="region of interest" description="Disordered" evidence="6">
    <location>
        <begin position="425"/>
        <end position="455"/>
    </location>
</feature>
<dbReference type="PROSITE" id="PS50011">
    <property type="entry name" value="PROTEIN_KINASE_DOM"/>
    <property type="match status" value="1"/>
</dbReference>
<keyword evidence="1" id="KW-0808">Transferase</keyword>
<name>A0A941ELS4_9ACTN</name>
<dbReference type="PANTHER" id="PTHR43289">
    <property type="entry name" value="MITOGEN-ACTIVATED PROTEIN KINASE KINASE KINASE 20-RELATED"/>
    <property type="match status" value="1"/>
</dbReference>
<dbReference type="PROSITE" id="PS00108">
    <property type="entry name" value="PROTEIN_KINASE_ST"/>
    <property type="match status" value="1"/>
</dbReference>